<evidence type="ECO:0000313" key="1">
    <source>
        <dbReference type="EMBL" id="KAF2540338.1"/>
    </source>
</evidence>
<comment type="caution">
    <text evidence="1">The sequence shown here is derived from an EMBL/GenBank/DDBJ whole genome shotgun (WGS) entry which is preliminary data.</text>
</comment>
<protein>
    <submittedName>
        <fullName evidence="1">Uncharacterized protein</fullName>
    </submittedName>
</protein>
<sequence>MSNKENKLSFSDPARLECTIRKEKQAASINTTSSSLIDTICERGEIITTQASIDTNPQASNMAQVRDLMIKGLIHKLLKKQVSFTKDVEVVDVDNDKGDKANVNYISGIGFQSQRESRETKDDIECIFHQIRGKMKERIILKKKSDPGKFSVTCMVEVNSGGIVRNLQVQIGNDLVPVDFHIMDIQID</sequence>
<evidence type="ECO:0000313" key="2">
    <source>
        <dbReference type="Proteomes" id="UP000712281"/>
    </source>
</evidence>
<accession>A0A8S9G7L8</accession>
<gene>
    <name evidence="1" type="ORF">F2Q68_00031100</name>
</gene>
<dbReference type="Proteomes" id="UP000712281">
    <property type="component" value="Unassembled WGS sequence"/>
</dbReference>
<dbReference type="AlphaFoldDB" id="A0A8S9G7L8"/>
<reference evidence="1" key="1">
    <citation type="submission" date="2019-12" db="EMBL/GenBank/DDBJ databases">
        <title>Genome sequencing and annotation of Brassica cretica.</title>
        <authorList>
            <person name="Studholme D.J."/>
            <person name="Sarris P.F."/>
        </authorList>
    </citation>
    <scope>NUCLEOTIDE SEQUENCE</scope>
    <source>
        <strain evidence="1">PFS-001/15</strain>
        <tissue evidence="1">Leaf</tissue>
    </source>
</reference>
<name>A0A8S9G7L8_BRACR</name>
<dbReference type="EMBL" id="QGKW02002005">
    <property type="protein sequence ID" value="KAF2540338.1"/>
    <property type="molecule type" value="Genomic_DNA"/>
</dbReference>
<organism evidence="1 2">
    <name type="scientific">Brassica cretica</name>
    <name type="common">Mustard</name>
    <dbReference type="NCBI Taxonomy" id="69181"/>
    <lineage>
        <taxon>Eukaryota</taxon>
        <taxon>Viridiplantae</taxon>
        <taxon>Streptophyta</taxon>
        <taxon>Embryophyta</taxon>
        <taxon>Tracheophyta</taxon>
        <taxon>Spermatophyta</taxon>
        <taxon>Magnoliopsida</taxon>
        <taxon>eudicotyledons</taxon>
        <taxon>Gunneridae</taxon>
        <taxon>Pentapetalae</taxon>
        <taxon>rosids</taxon>
        <taxon>malvids</taxon>
        <taxon>Brassicales</taxon>
        <taxon>Brassicaceae</taxon>
        <taxon>Brassiceae</taxon>
        <taxon>Brassica</taxon>
    </lineage>
</organism>
<proteinExistence type="predicted"/>